<organism evidence="2 3">
    <name type="scientific">Trichonephila inaurata madagascariensis</name>
    <dbReference type="NCBI Taxonomy" id="2747483"/>
    <lineage>
        <taxon>Eukaryota</taxon>
        <taxon>Metazoa</taxon>
        <taxon>Ecdysozoa</taxon>
        <taxon>Arthropoda</taxon>
        <taxon>Chelicerata</taxon>
        <taxon>Arachnida</taxon>
        <taxon>Araneae</taxon>
        <taxon>Araneomorphae</taxon>
        <taxon>Entelegynae</taxon>
        <taxon>Araneoidea</taxon>
        <taxon>Nephilidae</taxon>
        <taxon>Trichonephila</taxon>
        <taxon>Trichonephila inaurata</taxon>
    </lineage>
</organism>
<evidence type="ECO:0000313" key="2">
    <source>
        <dbReference type="EMBL" id="GFY62876.1"/>
    </source>
</evidence>
<protein>
    <submittedName>
        <fullName evidence="2">Uncharacterized protein</fullName>
    </submittedName>
</protein>
<accession>A0A8X6XYU8</accession>
<gene>
    <name evidence="2" type="ORF">TNIN_176081</name>
</gene>
<evidence type="ECO:0000313" key="3">
    <source>
        <dbReference type="Proteomes" id="UP000886998"/>
    </source>
</evidence>
<reference evidence="2" key="1">
    <citation type="submission" date="2020-08" db="EMBL/GenBank/DDBJ databases">
        <title>Multicomponent nature underlies the extraordinary mechanical properties of spider dragline silk.</title>
        <authorList>
            <person name="Kono N."/>
            <person name="Nakamura H."/>
            <person name="Mori M."/>
            <person name="Yoshida Y."/>
            <person name="Ohtoshi R."/>
            <person name="Malay A.D."/>
            <person name="Moran D.A.P."/>
            <person name="Tomita M."/>
            <person name="Numata K."/>
            <person name="Arakawa K."/>
        </authorList>
    </citation>
    <scope>NUCLEOTIDE SEQUENCE</scope>
</reference>
<name>A0A8X6XYU8_9ARAC</name>
<feature type="region of interest" description="Disordered" evidence="1">
    <location>
        <begin position="55"/>
        <end position="81"/>
    </location>
</feature>
<sequence>MVVEVCMHRNAVHIVEKALNLPSIPLLEGMRDSKGSIMSSTLNKMMEKFEAAVSLASRQRNGRPSAATSVPTKWRTATSRW</sequence>
<dbReference type="Proteomes" id="UP000886998">
    <property type="component" value="Unassembled WGS sequence"/>
</dbReference>
<feature type="compositionally biased region" description="Polar residues" evidence="1">
    <location>
        <begin position="66"/>
        <end position="81"/>
    </location>
</feature>
<evidence type="ECO:0000256" key="1">
    <source>
        <dbReference type="SAM" id="MobiDB-lite"/>
    </source>
</evidence>
<comment type="caution">
    <text evidence="2">The sequence shown here is derived from an EMBL/GenBank/DDBJ whole genome shotgun (WGS) entry which is preliminary data.</text>
</comment>
<keyword evidence="3" id="KW-1185">Reference proteome</keyword>
<dbReference type="AlphaFoldDB" id="A0A8X6XYU8"/>
<dbReference type="EMBL" id="BMAV01014444">
    <property type="protein sequence ID" value="GFY62876.1"/>
    <property type="molecule type" value="Genomic_DNA"/>
</dbReference>
<proteinExistence type="predicted"/>